<dbReference type="EMBL" id="CAEX01000584">
    <property type="protein sequence ID" value="CCD18200.1"/>
    <property type="molecule type" value="Genomic_DNA"/>
</dbReference>
<evidence type="ECO:0000256" key="2">
    <source>
        <dbReference type="SAM" id="Phobius"/>
    </source>
</evidence>
<feature type="transmembrane region" description="Helical" evidence="2">
    <location>
        <begin position="12"/>
        <end position="31"/>
    </location>
</feature>
<reference evidence="3 4" key="1">
    <citation type="journal article" date="2012" name="Proc. Natl. Acad. Sci. U.S.A.">
        <title>Antigenic diversity is generated by distinct evolutionary mechanisms in African trypanosome species.</title>
        <authorList>
            <person name="Jackson A.P."/>
            <person name="Berry A."/>
            <person name="Aslett M."/>
            <person name="Allison H.C."/>
            <person name="Burton P."/>
            <person name="Vavrova-Anderson J."/>
            <person name="Brown R."/>
            <person name="Browne H."/>
            <person name="Corton N."/>
            <person name="Hauser H."/>
            <person name="Gamble J."/>
            <person name="Gilderthorp R."/>
            <person name="Marcello L."/>
            <person name="McQuillan J."/>
            <person name="Otto T.D."/>
            <person name="Quail M.A."/>
            <person name="Sanders M.J."/>
            <person name="van Tonder A."/>
            <person name="Ginger M.L."/>
            <person name="Field M.C."/>
            <person name="Barry J.D."/>
            <person name="Hertz-Fowler C."/>
            <person name="Berriman M."/>
        </authorList>
    </citation>
    <scope>NUCLEOTIDE SEQUENCE</scope>
    <source>
        <strain evidence="3 4">Y486</strain>
    </source>
</reference>
<keyword evidence="2" id="KW-1133">Transmembrane helix</keyword>
<evidence type="ECO:0000256" key="1">
    <source>
        <dbReference type="SAM" id="MobiDB-lite"/>
    </source>
</evidence>
<feature type="region of interest" description="Disordered" evidence="1">
    <location>
        <begin position="377"/>
        <end position="401"/>
    </location>
</feature>
<keyword evidence="2" id="KW-0812">Transmembrane</keyword>
<sequence>MLPTHIENDEAALRLALLCCVLHALFLLSFHQRLSSLICHMPHRSYGGPRLFVKHNLPSHGAGLVEDVRGAIQKVRDSRHLRRVVVQQLVQQVRPAAKRLADPGRPNQHVRLRTEHGVVVGPPRHLTSHNVPHAHHLAAHKHVTLFTVLKPSVRPAHRRRQHKQLEPVTARITHILRWLWCRRDVNLSIRPNARRKAISHTHAKRLLCHARQHVAPPRIHHGLEGTRNNLRRFAIGLSNFPPCLSVLRSIKRNIQKTTHFVPQPFIRQLVSHCALGVRIFVRTAPLKETRYSFFFKQWDSPVNKRVRLTLRKAQDHLTQVIVRDEALWSLDHDVHPHVTVNICSTMANTLKTLAQQHLLRWSSTIQQHILHTAVQRPQRARHALHTRPRQGRLSRTPTLIR</sequence>
<evidence type="ECO:0000313" key="3">
    <source>
        <dbReference type="EMBL" id="CCD18200.1"/>
    </source>
</evidence>
<protein>
    <submittedName>
        <fullName evidence="3">Retrotransposon hot spot (RHS) protein, putative</fullName>
    </submittedName>
</protein>
<feature type="compositionally biased region" description="Basic residues" evidence="1">
    <location>
        <begin position="378"/>
        <end position="392"/>
    </location>
</feature>
<organism evidence="3 4">
    <name type="scientific">Trypanosoma vivax (strain Y486)</name>
    <dbReference type="NCBI Taxonomy" id="1055687"/>
    <lineage>
        <taxon>Eukaryota</taxon>
        <taxon>Discoba</taxon>
        <taxon>Euglenozoa</taxon>
        <taxon>Kinetoplastea</taxon>
        <taxon>Metakinetoplastina</taxon>
        <taxon>Trypanosomatida</taxon>
        <taxon>Trypanosomatidae</taxon>
        <taxon>Trypanosoma</taxon>
        <taxon>Duttonella</taxon>
    </lineage>
</organism>
<name>F9WL15_TRYVY</name>
<proteinExistence type="predicted"/>
<evidence type="ECO:0000313" key="4">
    <source>
        <dbReference type="Proteomes" id="UP000009027"/>
    </source>
</evidence>
<dbReference type="VEuPathDB" id="TriTrypDB:TvY486_0000800"/>
<dbReference type="Proteomes" id="UP000009027">
    <property type="component" value="Unassembled WGS sequence"/>
</dbReference>
<keyword evidence="2" id="KW-0472">Membrane</keyword>
<accession>F9WL15</accession>
<keyword evidence="4" id="KW-1185">Reference proteome</keyword>
<gene>
    <name evidence="3" type="ORF">TvY486_0000800</name>
</gene>
<dbReference type="AlphaFoldDB" id="F9WL15"/>